<gene>
    <name evidence="2" type="ORF">CAMP_LOCUS16845</name>
</gene>
<feature type="transmembrane region" description="Helical" evidence="1">
    <location>
        <begin position="477"/>
        <end position="500"/>
    </location>
</feature>
<comment type="caution">
    <text evidence="2">The sequence shown here is derived from an EMBL/GenBank/DDBJ whole genome shotgun (WGS) entry which is preliminary data.</text>
</comment>
<keyword evidence="1" id="KW-0812">Transmembrane</keyword>
<organism evidence="2 3">
    <name type="scientific">Caenorhabditis angaria</name>
    <dbReference type="NCBI Taxonomy" id="860376"/>
    <lineage>
        <taxon>Eukaryota</taxon>
        <taxon>Metazoa</taxon>
        <taxon>Ecdysozoa</taxon>
        <taxon>Nematoda</taxon>
        <taxon>Chromadorea</taxon>
        <taxon>Rhabditida</taxon>
        <taxon>Rhabditina</taxon>
        <taxon>Rhabditomorpha</taxon>
        <taxon>Rhabditoidea</taxon>
        <taxon>Rhabditidae</taxon>
        <taxon>Peloderinae</taxon>
        <taxon>Caenorhabditis</taxon>
    </lineage>
</organism>
<keyword evidence="1" id="KW-1133">Transmembrane helix</keyword>
<accession>A0A9P1J1V9</accession>
<feature type="transmembrane region" description="Helical" evidence="1">
    <location>
        <begin position="6"/>
        <end position="26"/>
    </location>
</feature>
<keyword evidence="3" id="KW-1185">Reference proteome</keyword>
<evidence type="ECO:0000256" key="1">
    <source>
        <dbReference type="SAM" id="Phobius"/>
    </source>
</evidence>
<feature type="transmembrane region" description="Helical" evidence="1">
    <location>
        <begin position="154"/>
        <end position="176"/>
    </location>
</feature>
<feature type="transmembrane region" description="Helical" evidence="1">
    <location>
        <begin position="512"/>
        <end position="533"/>
    </location>
</feature>
<feature type="transmembrane region" description="Helical" evidence="1">
    <location>
        <begin position="357"/>
        <end position="378"/>
    </location>
</feature>
<feature type="transmembrane region" description="Helical" evidence="1">
    <location>
        <begin position="390"/>
        <end position="413"/>
    </location>
</feature>
<dbReference type="EMBL" id="CANHGI010000006">
    <property type="protein sequence ID" value="CAI5454208.1"/>
    <property type="molecule type" value="Genomic_DNA"/>
</dbReference>
<reference evidence="2" key="1">
    <citation type="submission" date="2022-11" db="EMBL/GenBank/DDBJ databases">
        <authorList>
            <person name="Kikuchi T."/>
        </authorList>
    </citation>
    <scope>NUCLEOTIDE SEQUENCE</scope>
    <source>
        <strain evidence="2">PS1010</strain>
    </source>
</reference>
<feature type="transmembrane region" description="Helical" evidence="1">
    <location>
        <begin position="38"/>
        <end position="58"/>
    </location>
</feature>
<name>A0A9P1J1V9_9PELO</name>
<feature type="transmembrane region" description="Helical" evidence="1">
    <location>
        <begin position="304"/>
        <end position="321"/>
    </location>
</feature>
<keyword evidence="1" id="KW-0472">Membrane</keyword>
<sequence>MLAVDIVRSFLTVFVFGNIAYTAFLVKTKKKDVSNFTRAVMIAQVIGQTSITIGLFIIESIELVDKHFGTDYLTSFNSSVFSTLIRFLRDVGFSISFNTVPLISCELQLIQRLIKKLRFTFRYHYKYQSFAIFILANLIYVIMDLIFWKSAVEYYVQLGVLFIDYIIFGIFHHMLYRPDYNTEKYQVTYNIIREHHIKNIAINKRKGLSSKGIRILICQLVILICMGIMFCLKYSKETHFFWDFSDEISLKIGLIFMSSVNSLILSEQEFDKISLHSLEEMNCTPNIVDVYVEHSRFLSDLQPWLMAVLFLLIFLFESMIWFSIKPIIWFGVVLKFLAFFLETHVCGEGISSQTAKVLTVCAESIYIFAPIITLVPILVANSCYTAEDPIWAYSTSAILVHSYLACSQVVHYFVYEWNYSHTVKIVLMIHLAISSLGFAPFIGAWQSEIIKHAPTRTAICRKFVKNYIEPLVNRIAFIRPLIIIRGPSLFFGIVPIIYFGQYKTEFLTNNRAIGVASFLEVTCLVIYEIFMGIEKNHSNMVHPFN</sequence>
<evidence type="ECO:0000313" key="3">
    <source>
        <dbReference type="Proteomes" id="UP001152747"/>
    </source>
</evidence>
<proteinExistence type="predicted"/>
<evidence type="ECO:0000313" key="2">
    <source>
        <dbReference type="EMBL" id="CAI5454208.1"/>
    </source>
</evidence>
<dbReference type="AlphaFoldDB" id="A0A9P1J1V9"/>
<feature type="transmembrane region" description="Helical" evidence="1">
    <location>
        <begin position="130"/>
        <end position="148"/>
    </location>
</feature>
<protein>
    <submittedName>
        <fullName evidence="2">Uncharacterized protein</fullName>
    </submittedName>
</protein>
<feature type="transmembrane region" description="Helical" evidence="1">
    <location>
        <begin position="213"/>
        <end position="236"/>
    </location>
</feature>
<feature type="transmembrane region" description="Helical" evidence="1">
    <location>
        <begin position="425"/>
        <end position="445"/>
    </location>
</feature>
<dbReference type="Proteomes" id="UP001152747">
    <property type="component" value="Unassembled WGS sequence"/>
</dbReference>